<accession>A0A166AGL8</accession>
<evidence type="ECO:0000313" key="2">
    <source>
        <dbReference type="EMBL" id="KZP11585.1"/>
    </source>
</evidence>
<dbReference type="EMBL" id="KV417660">
    <property type="protein sequence ID" value="KZP11585.1"/>
    <property type="molecule type" value="Genomic_DNA"/>
</dbReference>
<keyword evidence="3" id="KW-1185">Reference proteome</keyword>
<protein>
    <submittedName>
        <fullName evidence="2">Uncharacterized protein</fullName>
    </submittedName>
</protein>
<dbReference type="AlphaFoldDB" id="A0A166AGL8"/>
<gene>
    <name evidence="2" type="ORF">FIBSPDRAFT_898844</name>
    <name evidence="1" type="ORF">FIBSPDRAFT_905198</name>
</gene>
<evidence type="ECO:0000313" key="3">
    <source>
        <dbReference type="Proteomes" id="UP000076532"/>
    </source>
</evidence>
<name>A0A166AGL8_9AGAM</name>
<reference evidence="2 3" key="1">
    <citation type="journal article" date="2016" name="Mol. Biol. Evol.">
        <title>Comparative Genomics of Early-Diverging Mushroom-Forming Fungi Provides Insights into the Origins of Lignocellulose Decay Capabilities.</title>
        <authorList>
            <person name="Nagy L.G."/>
            <person name="Riley R."/>
            <person name="Tritt A."/>
            <person name="Adam C."/>
            <person name="Daum C."/>
            <person name="Floudas D."/>
            <person name="Sun H."/>
            <person name="Yadav J.S."/>
            <person name="Pangilinan J."/>
            <person name="Larsson K.H."/>
            <person name="Matsuura K."/>
            <person name="Barry K."/>
            <person name="Labutti K."/>
            <person name="Kuo R."/>
            <person name="Ohm R.A."/>
            <person name="Bhattacharya S.S."/>
            <person name="Shirouzu T."/>
            <person name="Yoshinaga Y."/>
            <person name="Martin F.M."/>
            <person name="Grigoriev I.V."/>
            <person name="Hibbett D.S."/>
        </authorList>
    </citation>
    <scope>NUCLEOTIDE SEQUENCE [LARGE SCALE GENOMIC DNA]</scope>
    <source>
        <strain evidence="2 3">CBS 109695</strain>
    </source>
</reference>
<organism evidence="2 3">
    <name type="scientific">Athelia psychrophila</name>
    <dbReference type="NCBI Taxonomy" id="1759441"/>
    <lineage>
        <taxon>Eukaryota</taxon>
        <taxon>Fungi</taxon>
        <taxon>Dikarya</taxon>
        <taxon>Basidiomycota</taxon>
        <taxon>Agaricomycotina</taxon>
        <taxon>Agaricomycetes</taxon>
        <taxon>Agaricomycetidae</taxon>
        <taxon>Atheliales</taxon>
        <taxon>Atheliaceae</taxon>
        <taxon>Athelia</taxon>
    </lineage>
</organism>
<proteinExistence type="predicted"/>
<sequence>MILGSAPSSSPHSLFLRFPLRHLSAEAQGANTDVCTVVARVRVLSVREPVDAARGWSAAWLQTSCSSGQRSTNRVQARFPHSLAAQAAKTRTYQCSGIGVSWEPRERLASTGDGACVRWCAHAETAAVGEGPTSVTVAVNPGAQRTAQLLQKKRGKSVHIVNQGCSGLSERRRHGSQAGSRHIAAYTETAATINSPGHCG</sequence>
<dbReference type="EMBL" id="KV418137">
    <property type="protein sequence ID" value="KZP03201.1"/>
    <property type="molecule type" value="Genomic_DNA"/>
</dbReference>
<dbReference type="Proteomes" id="UP000076532">
    <property type="component" value="Unassembled WGS sequence"/>
</dbReference>
<evidence type="ECO:0000313" key="1">
    <source>
        <dbReference type="EMBL" id="KZP03201.1"/>
    </source>
</evidence>